<dbReference type="PANTHER" id="PTHR43737:SF1">
    <property type="entry name" value="DUF1501 DOMAIN-CONTAINING PROTEIN"/>
    <property type="match status" value="1"/>
</dbReference>
<dbReference type="InterPro" id="IPR014917">
    <property type="entry name" value="DUF1800"/>
</dbReference>
<keyword evidence="4" id="KW-1185">Reference proteome</keyword>
<reference evidence="3" key="1">
    <citation type="submission" date="2023-07" db="EMBL/GenBank/DDBJ databases">
        <title>Gilvimarinus algae sp. nov., isolated from the surface of Kelp.</title>
        <authorList>
            <person name="Sun Y.Y."/>
            <person name="Gong Y."/>
            <person name="Du Z.J."/>
        </authorList>
    </citation>
    <scope>NUCLEOTIDE SEQUENCE</scope>
    <source>
        <strain evidence="3">SDUM040014</strain>
    </source>
</reference>
<dbReference type="EMBL" id="JAULRT010000062">
    <property type="protein sequence ID" value="MDO3383485.1"/>
    <property type="molecule type" value="Genomic_DNA"/>
</dbReference>
<feature type="region of interest" description="Disordered" evidence="1">
    <location>
        <begin position="28"/>
        <end position="61"/>
    </location>
</feature>
<evidence type="ECO:0000313" key="4">
    <source>
        <dbReference type="Proteomes" id="UP001168380"/>
    </source>
</evidence>
<keyword evidence="2" id="KW-0732">Signal</keyword>
<dbReference type="Proteomes" id="UP001168380">
    <property type="component" value="Unassembled WGS sequence"/>
</dbReference>
<name>A0ABT8TIS4_9GAMM</name>
<dbReference type="RefSeq" id="WP_302714276.1">
    <property type="nucleotide sequence ID" value="NZ_JAULRT010000062.1"/>
</dbReference>
<evidence type="ECO:0000256" key="1">
    <source>
        <dbReference type="SAM" id="MobiDB-lite"/>
    </source>
</evidence>
<organism evidence="3 4">
    <name type="scientific">Gilvimarinus algae</name>
    <dbReference type="NCBI Taxonomy" id="3058037"/>
    <lineage>
        <taxon>Bacteria</taxon>
        <taxon>Pseudomonadati</taxon>
        <taxon>Pseudomonadota</taxon>
        <taxon>Gammaproteobacteria</taxon>
        <taxon>Cellvibrionales</taxon>
        <taxon>Cellvibrionaceae</taxon>
        <taxon>Gilvimarinus</taxon>
    </lineage>
</organism>
<proteinExistence type="predicted"/>
<feature type="signal peptide" evidence="2">
    <location>
        <begin position="1"/>
        <end position="27"/>
    </location>
</feature>
<evidence type="ECO:0000256" key="2">
    <source>
        <dbReference type="SAM" id="SignalP"/>
    </source>
</evidence>
<protein>
    <submittedName>
        <fullName evidence="3">DUF1800 domain-containing protein</fullName>
    </submittedName>
</protein>
<accession>A0ABT8TIS4</accession>
<dbReference type="PANTHER" id="PTHR43737">
    <property type="entry name" value="BLL7424 PROTEIN"/>
    <property type="match status" value="1"/>
</dbReference>
<gene>
    <name evidence="3" type="ORF">QWI16_14990</name>
</gene>
<evidence type="ECO:0000313" key="3">
    <source>
        <dbReference type="EMBL" id="MDO3383485.1"/>
    </source>
</evidence>
<dbReference type="Pfam" id="PF08811">
    <property type="entry name" value="DUF1800"/>
    <property type="match status" value="1"/>
</dbReference>
<feature type="chain" id="PRO_5045448915" evidence="2">
    <location>
        <begin position="28"/>
        <end position="616"/>
    </location>
</feature>
<sequence length="616" mass="68640">MTFMLFNRLSFALVLALLLSVPLGCGGGGSGGSGTSAPTNPGQQNPEPEPEPEPSVTELPVKDDPHWEQAKAAARFLQQTTFGPTEESIIQLMNQGETAWLQAQLNTPATSHLEQLDARFAELGWDATPNPEIEGVDGYYRDLQRSDVWWEIALRGDDQLRQRVAFALSQIFVISNVSDVLYNDTRGIADYQDTLARHAFGNFRELLEAVTLHPMMGEYLSMVRNEKADPVRNIRPDENYAREVMQLFTIGLVELSIDGTVKTDAQGEPIATYNQDTIKAFARVFTGWNFATTNHWWEWTSDAVGEALPMKAYQDIHDTGEKMLLGGERLPAGQSAEADLEMALDNLFNHSNVGPFIAQQLIKRLVTSNPSPGYVERVARVFNDNGFGVRGDLKAVIRTLLTDPEARNGHLEQPDTAGKLREPVLQISHLWRVFKAEGVQVLNREGTAVAGTRIRYRGSDRTLGQRPYGSFSVFNFYRPDYAHPGTISDQDMDSPEFQLHTESVMIAKTNALTEAIFWRDADADYVQSQRANHDWDIYPPAIDMTREKALSGDAGALIDRLDLLLTAGQLSDEARQLLIAHIETLEHGDNNPHSQRVRVFEAASLIAASPYFAVQR</sequence>
<comment type="caution">
    <text evidence="3">The sequence shown here is derived from an EMBL/GenBank/DDBJ whole genome shotgun (WGS) entry which is preliminary data.</text>
</comment>